<organism evidence="2 3">
    <name type="scientific">Paucihalobacter ruber</name>
    <dbReference type="NCBI Taxonomy" id="2567861"/>
    <lineage>
        <taxon>Bacteria</taxon>
        <taxon>Pseudomonadati</taxon>
        <taxon>Bacteroidota</taxon>
        <taxon>Flavobacteriia</taxon>
        <taxon>Flavobacteriales</taxon>
        <taxon>Flavobacteriaceae</taxon>
        <taxon>Paucihalobacter</taxon>
    </lineage>
</organism>
<proteinExistence type="predicted"/>
<dbReference type="Proteomes" id="UP000317332">
    <property type="component" value="Unassembled WGS sequence"/>
</dbReference>
<gene>
    <name evidence="2" type="ORF">FJ651_06700</name>
</gene>
<protein>
    <submittedName>
        <fullName evidence="2">Glycosyltransferase family 4 protein</fullName>
    </submittedName>
</protein>
<sequence>MKIGIVLSQTPVYSETFFNHKIKGLQDAGFEVQLFVSKASPQFSLCKVQLLPKVYKRQPITFAWHILKTYMGLLTHIKRVKKYIALEKARGTTAAVIAKRLYLNAPLLGARLDWLHFGFATMALQHELVAKAIGAKMAVSCRGYDMDVYPLKHPDAYKTLWAQVDKVHAISQHMLGQAKNTGMLETTPYSIITPAIDITAYQQRITNTEPGSVISILSVGRLHYIKGFMDTLEALAIFKQNYPAHRFQYSIIGSGELYEPLMFAIHQLGLSKEVKLMGVQPHEAVLNAMRTSDIYIQYSHSEGFCNAVLEAQASGCLCIVSDGGALPENVVDGITGFVVPKREPHSLAQALLKAIELSDQEREYIITNAGTRIEQAFSLKAQQEKFTAFYQS</sequence>
<keyword evidence="3" id="KW-1185">Reference proteome</keyword>
<evidence type="ECO:0000259" key="1">
    <source>
        <dbReference type="Pfam" id="PF00534"/>
    </source>
</evidence>
<dbReference type="Gene3D" id="3.40.50.2000">
    <property type="entry name" value="Glycogen Phosphorylase B"/>
    <property type="match status" value="2"/>
</dbReference>
<feature type="domain" description="Glycosyl transferase family 1" evidence="1">
    <location>
        <begin position="210"/>
        <end position="369"/>
    </location>
</feature>
<dbReference type="InterPro" id="IPR001296">
    <property type="entry name" value="Glyco_trans_1"/>
</dbReference>
<name>A0A506PKY3_9FLAO</name>
<dbReference type="SUPFAM" id="SSF53756">
    <property type="entry name" value="UDP-Glycosyltransferase/glycogen phosphorylase"/>
    <property type="match status" value="1"/>
</dbReference>
<reference evidence="2 3" key="1">
    <citation type="submission" date="2019-06" db="EMBL/GenBank/DDBJ databases">
        <title>Flavobacteriaceae Paucihalobacterium erythroidium CWB-1, complete genome.</title>
        <authorList>
            <person name="Wu S."/>
        </authorList>
    </citation>
    <scope>NUCLEOTIDE SEQUENCE [LARGE SCALE GENOMIC DNA]</scope>
    <source>
        <strain evidence="2 3">CWB-1</strain>
    </source>
</reference>
<dbReference type="RefSeq" id="WP_140989708.1">
    <property type="nucleotide sequence ID" value="NZ_VHIQ01000003.1"/>
</dbReference>
<comment type="caution">
    <text evidence="2">The sequence shown here is derived from an EMBL/GenBank/DDBJ whole genome shotgun (WGS) entry which is preliminary data.</text>
</comment>
<accession>A0A506PKY3</accession>
<dbReference type="EMBL" id="VHIQ01000003">
    <property type="protein sequence ID" value="TPV33842.1"/>
    <property type="molecule type" value="Genomic_DNA"/>
</dbReference>
<dbReference type="CDD" id="cd03801">
    <property type="entry name" value="GT4_PimA-like"/>
    <property type="match status" value="1"/>
</dbReference>
<evidence type="ECO:0000313" key="2">
    <source>
        <dbReference type="EMBL" id="TPV33842.1"/>
    </source>
</evidence>
<dbReference type="AlphaFoldDB" id="A0A506PKY3"/>
<dbReference type="GO" id="GO:0016757">
    <property type="term" value="F:glycosyltransferase activity"/>
    <property type="evidence" value="ECO:0007669"/>
    <property type="project" value="InterPro"/>
</dbReference>
<evidence type="ECO:0000313" key="3">
    <source>
        <dbReference type="Proteomes" id="UP000317332"/>
    </source>
</evidence>
<dbReference type="Pfam" id="PF00534">
    <property type="entry name" value="Glycos_transf_1"/>
    <property type="match status" value="1"/>
</dbReference>
<dbReference type="OrthoDB" id="832722at2"/>
<keyword evidence="2" id="KW-0808">Transferase</keyword>
<dbReference type="PANTHER" id="PTHR12526">
    <property type="entry name" value="GLYCOSYLTRANSFERASE"/>
    <property type="match status" value="1"/>
</dbReference>